<keyword evidence="3" id="KW-1185">Reference proteome</keyword>
<comment type="caution">
    <text evidence="2">The sequence shown here is derived from an EMBL/GenBank/DDBJ whole genome shotgun (WGS) entry which is preliminary data.</text>
</comment>
<dbReference type="Proteomes" id="UP000629371">
    <property type="component" value="Unassembled WGS sequence"/>
</dbReference>
<evidence type="ECO:0000313" key="3">
    <source>
        <dbReference type="Proteomes" id="UP000629371"/>
    </source>
</evidence>
<evidence type="ECO:0000256" key="1">
    <source>
        <dbReference type="SAM" id="MobiDB-lite"/>
    </source>
</evidence>
<dbReference type="RefSeq" id="WP_201804422.1">
    <property type="nucleotide sequence ID" value="NZ_JAERRI010000007.1"/>
</dbReference>
<sequence length="214" mass="22786">MPQHSEHRPDLRTDTETGTTTNIETTADIATTAGIETTADIATTTRIDADTYLVRVSRDEFARRVVARVAPEELPAFALLSRPRARTPRLRDTPLGSGLDEMVGAVTPVGVLVSGWALTAVAGGAADEIKNRSMRLTRTLLDRLPQRLRRRAETEEVAVAVAALSTEQLTSVRASVQAKAVALGMPADQAGVLADAVVGELALLRPGGDEEPTQ</sequence>
<feature type="compositionally biased region" description="Basic and acidic residues" evidence="1">
    <location>
        <begin position="1"/>
        <end position="15"/>
    </location>
</feature>
<protein>
    <recommendedName>
        <fullName evidence="4">ANTAR domain-containing protein</fullName>
    </recommendedName>
</protein>
<reference evidence="2 3" key="1">
    <citation type="submission" date="2021-01" db="EMBL/GenBank/DDBJ databases">
        <title>WGS of actinomycetes isolated from Thailand.</title>
        <authorList>
            <person name="Thawai C."/>
        </authorList>
    </citation>
    <scope>NUCLEOTIDE SEQUENCE [LARGE SCALE GENOMIC DNA]</scope>
    <source>
        <strain evidence="2 3">CH9-7</strain>
    </source>
</reference>
<dbReference type="EMBL" id="JAERRI010000007">
    <property type="protein sequence ID" value="MBL1090730.1"/>
    <property type="molecule type" value="Genomic_DNA"/>
</dbReference>
<gene>
    <name evidence="2" type="ORF">JK360_15210</name>
</gene>
<proteinExistence type="predicted"/>
<feature type="region of interest" description="Disordered" evidence="1">
    <location>
        <begin position="1"/>
        <end position="21"/>
    </location>
</feature>
<accession>A0ABS1MSM0</accession>
<evidence type="ECO:0000313" key="2">
    <source>
        <dbReference type="EMBL" id="MBL1090730.1"/>
    </source>
</evidence>
<name>A0ABS1MSM0_9ACTN</name>
<evidence type="ECO:0008006" key="4">
    <source>
        <dbReference type="Google" id="ProtNLM"/>
    </source>
</evidence>
<organism evidence="2 3">
    <name type="scientific">Streptomyces siderophoricus</name>
    <dbReference type="NCBI Taxonomy" id="2802281"/>
    <lineage>
        <taxon>Bacteria</taxon>
        <taxon>Bacillati</taxon>
        <taxon>Actinomycetota</taxon>
        <taxon>Actinomycetes</taxon>
        <taxon>Kitasatosporales</taxon>
        <taxon>Streptomycetaceae</taxon>
        <taxon>Streptomyces</taxon>
    </lineage>
</organism>